<feature type="region of interest" description="Disordered" evidence="1">
    <location>
        <begin position="27"/>
        <end position="50"/>
    </location>
</feature>
<evidence type="ECO:0000313" key="3">
    <source>
        <dbReference type="Proteomes" id="UP000597444"/>
    </source>
</evidence>
<reference evidence="2" key="1">
    <citation type="submission" date="2020-10" db="EMBL/GenBank/DDBJ databases">
        <title>Taxonomic study of unclassified bacteria belonging to the class Ktedonobacteria.</title>
        <authorList>
            <person name="Yabe S."/>
            <person name="Wang C.M."/>
            <person name="Zheng Y."/>
            <person name="Sakai Y."/>
            <person name="Cavaletti L."/>
            <person name="Monciardini P."/>
            <person name="Donadio S."/>
        </authorList>
    </citation>
    <scope>NUCLEOTIDE SEQUENCE</scope>
    <source>
        <strain evidence="2">ID150040</strain>
    </source>
</reference>
<dbReference type="AlphaFoldDB" id="A0A8J3NAX0"/>
<feature type="compositionally biased region" description="Polar residues" evidence="1">
    <location>
        <begin position="187"/>
        <end position="196"/>
    </location>
</feature>
<evidence type="ECO:0000313" key="2">
    <source>
        <dbReference type="EMBL" id="GHP00848.1"/>
    </source>
</evidence>
<comment type="caution">
    <text evidence="2">The sequence shown here is derived from an EMBL/GenBank/DDBJ whole genome shotgun (WGS) entry which is preliminary data.</text>
</comment>
<dbReference type="Proteomes" id="UP000597444">
    <property type="component" value="Unassembled WGS sequence"/>
</dbReference>
<dbReference type="EMBL" id="BNJK01000003">
    <property type="protein sequence ID" value="GHP00848.1"/>
    <property type="molecule type" value="Genomic_DNA"/>
</dbReference>
<proteinExistence type="predicted"/>
<organism evidence="2 3">
    <name type="scientific">Reticulibacter mediterranei</name>
    <dbReference type="NCBI Taxonomy" id="2778369"/>
    <lineage>
        <taxon>Bacteria</taxon>
        <taxon>Bacillati</taxon>
        <taxon>Chloroflexota</taxon>
        <taxon>Ktedonobacteria</taxon>
        <taxon>Ktedonobacterales</taxon>
        <taxon>Reticulibacteraceae</taxon>
        <taxon>Reticulibacter</taxon>
    </lineage>
</organism>
<feature type="region of interest" description="Disordered" evidence="1">
    <location>
        <begin position="187"/>
        <end position="267"/>
    </location>
</feature>
<keyword evidence="3" id="KW-1185">Reference proteome</keyword>
<sequence>MIRRITQLREAGRKRAATFTKEHQQAAARGRTQQASFLPHNRQIAPDGFRSQSASMRSSLGLRLLRPEHVQFLRPEQLCGPGGAPLTPEQQRVLYGLYIWKALWDNLAPLPQPPTDSEFLTCVAYVQARLHHGLGLEYPLHVMYAAPNDFCDRTGAPWSRRKQRKLFREAMRNGRACAEALALQWQQQDRPQSVTQPRKLGQRRSSRHGDPLFPHQTIVRSSSSRPDLPSYDRYNLSPQRPYAVPSASSTHPVYWLATQEDPDERED</sequence>
<name>A0A8J3NAX0_9CHLR</name>
<accession>A0A8J3NAX0</accession>
<protein>
    <submittedName>
        <fullName evidence="2">Uncharacterized protein</fullName>
    </submittedName>
</protein>
<gene>
    <name evidence="2" type="ORF">KSF_108950</name>
</gene>
<evidence type="ECO:0000256" key="1">
    <source>
        <dbReference type="SAM" id="MobiDB-lite"/>
    </source>
</evidence>
<dbReference type="RefSeq" id="WP_220211424.1">
    <property type="nucleotide sequence ID" value="NZ_BNJK01000003.1"/>
</dbReference>